<keyword evidence="9 12" id="KW-0342">GTP-binding</keyword>
<evidence type="ECO:0000259" key="13">
    <source>
        <dbReference type="SMART" id="SM00852"/>
    </source>
</evidence>
<dbReference type="Gene3D" id="3.90.550.10">
    <property type="entry name" value="Spore Coat Polysaccharide Biosynthesis Protein SpsA, Chain A"/>
    <property type="match status" value="1"/>
</dbReference>
<comment type="catalytic activity">
    <reaction evidence="12">
        <text>Mo-molybdopterin + GTP + H(+) = Mo-molybdopterin guanine dinucleotide + diphosphate</text>
        <dbReference type="Rhea" id="RHEA:34243"/>
        <dbReference type="ChEBI" id="CHEBI:15378"/>
        <dbReference type="ChEBI" id="CHEBI:33019"/>
        <dbReference type="ChEBI" id="CHEBI:37565"/>
        <dbReference type="ChEBI" id="CHEBI:71302"/>
        <dbReference type="ChEBI" id="CHEBI:71310"/>
        <dbReference type="EC" id="2.7.7.77"/>
    </reaction>
</comment>
<dbReference type="AlphaFoldDB" id="A0A4Q9DEH1"/>
<dbReference type="InterPro" id="IPR029044">
    <property type="entry name" value="Nucleotide-diphossugar_trans"/>
</dbReference>
<comment type="caution">
    <text evidence="14">The sequence shown here is derived from an EMBL/GenBank/DDBJ whole genome shotgun (WGS) entry which is preliminary data.</text>
</comment>
<comment type="domain">
    <text evidence="12">The N-terminal domain determines nucleotide recognition and specific binding, while the C-terminal domain determines the specific binding to the target protein.</text>
</comment>
<dbReference type="UniPathway" id="UPA00344"/>
<accession>A0A4Q9DEH1</accession>
<evidence type="ECO:0000313" key="15">
    <source>
        <dbReference type="Proteomes" id="UP000293142"/>
    </source>
</evidence>
<dbReference type="OrthoDB" id="9804758at2"/>
<dbReference type="Pfam" id="PF03454">
    <property type="entry name" value="MoeA_C"/>
    <property type="match status" value="1"/>
</dbReference>
<dbReference type="InterPro" id="IPR038987">
    <property type="entry name" value="MoeA-like"/>
</dbReference>
<dbReference type="InterPro" id="IPR036688">
    <property type="entry name" value="MoeA_C_domain_IV_sf"/>
</dbReference>
<comment type="pathway">
    <text evidence="3">Cofactor biosynthesis; molybdopterin biosynthesis.</text>
</comment>
<dbReference type="CDD" id="cd00887">
    <property type="entry name" value="MoeA"/>
    <property type="match status" value="1"/>
</dbReference>
<protein>
    <recommendedName>
        <fullName evidence="12">Probable molybdenum cofactor guanylyltransferase</fullName>
        <shortName evidence="12">MoCo guanylyltransferase</shortName>
        <ecNumber evidence="12">2.7.7.77</ecNumber>
    </recommendedName>
    <alternativeName>
        <fullName evidence="12">GTP:molybdopterin guanylyltransferase</fullName>
    </alternativeName>
    <alternativeName>
        <fullName evidence="12">Mo-MPT guanylyltransferase</fullName>
    </alternativeName>
    <alternativeName>
        <fullName evidence="12">Molybdopterin guanylyltransferase</fullName>
    </alternativeName>
    <alternativeName>
        <fullName evidence="12">Molybdopterin-guanine dinucleotide synthase</fullName>
        <shortName evidence="12">MGD synthase</shortName>
    </alternativeName>
</protein>
<keyword evidence="5" id="KW-0500">Molybdenum</keyword>
<feature type="binding site" evidence="12">
    <location>
        <position position="33"/>
    </location>
    <ligand>
        <name>GTP</name>
        <dbReference type="ChEBI" id="CHEBI:37565"/>
    </ligand>
</feature>
<dbReference type="SUPFAM" id="SSF63882">
    <property type="entry name" value="MoeA N-terminal region -like"/>
    <property type="match status" value="1"/>
</dbReference>
<reference evidence="14 15" key="1">
    <citation type="submission" date="2019-02" db="EMBL/GenBank/DDBJ databases">
        <title>Paenibacillus sp. nov., isolated from surface-sterilized tissue of Thalictrum simplex L.</title>
        <authorList>
            <person name="Tuo L."/>
        </authorList>
    </citation>
    <scope>NUCLEOTIDE SEQUENCE [LARGE SCALE GENOMIC DNA]</scope>
    <source>
        <strain evidence="14 15">N2SHLJ1</strain>
    </source>
</reference>
<evidence type="ECO:0000256" key="9">
    <source>
        <dbReference type="ARBA" id="ARBA00023134"/>
    </source>
</evidence>
<dbReference type="GO" id="GO:0046872">
    <property type="term" value="F:metal ion binding"/>
    <property type="evidence" value="ECO:0007669"/>
    <property type="project" value="UniProtKB-KW"/>
</dbReference>
<dbReference type="SUPFAM" id="SSF53218">
    <property type="entry name" value="Molybdenum cofactor biosynthesis proteins"/>
    <property type="match status" value="1"/>
</dbReference>
<keyword evidence="12" id="KW-0547">Nucleotide-binding</keyword>
<feature type="domain" description="MoaB/Mog" evidence="13">
    <location>
        <begin position="404"/>
        <end position="542"/>
    </location>
</feature>
<evidence type="ECO:0000256" key="12">
    <source>
        <dbReference type="HAMAP-Rule" id="MF_00316"/>
    </source>
</evidence>
<dbReference type="EC" id="2.7.7.77" evidence="12"/>
<dbReference type="InterPro" id="IPR036425">
    <property type="entry name" value="MoaB/Mog-like_dom_sf"/>
</dbReference>
<comment type="subcellular location">
    <subcellularLocation>
        <location evidence="12">Cytoplasm</location>
    </subcellularLocation>
</comment>
<keyword evidence="6 12" id="KW-0808">Transferase</keyword>
<dbReference type="CDD" id="cd02503">
    <property type="entry name" value="MobA"/>
    <property type="match status" value="1"/>
</dbReference>
<dbReference type="EMBL" id="SIRE01000052">
    <property type="protein sequence ID" value="TBL67911.1"/>
    <property type="molecule type" value="Genomic_DNA"/>
</dbReference>
<gene>
    <name evidence="12" type="primary">mobA</name>
    <name evidence="14" type="ORF">EYB31_39165</name>
</gene>
<dbReference type="Gene3D" id="3.40.980.10">
    <property type="entry name" value="MoaB/Mog-like domain"/>
    <property type="match status" value="1"/>
</dbReference>
<dbReference type="InterPro" id="IPR005111">
    <property type="entry name" value="MoeA_C_domain_IV"/>
</dbReference>
<dbReference type="Gene3D" id="2.40.340.10">
    <property type="entry name" value="MoeA, C-terminal, domain IV"/>
    <property type="match status" value="1"/>
</dbReference>
<dbReference type="Proteomes" id="UP000293142">
    <property type="component" value="Unassembled WGS sequence"/>
</dbReference>
<feature type="binding site" evidence="12">
    <location>
        <position position="111"/>
    </location>
    <ligand>
        <name>GTP</name>
        <dbReference type="ChEBI" id="CHEBI:37565"/>
    </ligand>
</feature>
<dbReference type="FunFam" id="3.40.980.10:FF:000004">
    <property type="entry name" value="Molybdopterin molybdenumtransferase"/>
    <property type="match status" value="1"/>
</dbReference>
<comment type="caution">
    <text evidence="12">Lacks conserved residue(s) required for the propagation of feature annotation.</text>
</comment>
<evidence type="ECO:0000256" key="1">
    <source>
        <dbReference type="ARBA" id="ARBA00001946"/>
    </source>
</evidence>
<dbReference type="PANTHER" id="PTHR10192">
    <property type="entry name" value="MOLYBDOPTERIN BIOSYNTHESIS PROTEIN"/>
    <property type="match status" value="1"/>
</dbReference>
<dbReference type="Pfam" id="PF12804">
    <property type="entry name" value="NTP_transf_3"/>
    <property type="match status" value="1"/>
</dbReference>
<dbReference type="InterPro" id="IPR001453">
    <property type="entry name" value="MoaB/Mog_dom"/>
</dbReference>
<feature type="binding site" evidence="12">
    <location>
        <position position="111"/>
    </location>
    <ligand>
        <name>Mg(2+)</name>
        <dbReference type="ChEBI" id="CHEBI:18420"/>
    </ligand>
</feature>
<keyword evidence="12" id="KW-0963">Cytoplasm</keyword>
<dbReference type="FunFam" id="2.170.190.11:FF:000001">
    <property type="entry name" value="Molybdopterin molybdenumtransferase"/>
    <property type="match status" value="1"/>
</dbReference>
<evidence type="ECO:0000256" key="5">
    <source>
        <dbReference type="ARBA" id="ARBA00022505"/>
    </source>
</evidence>
<dbReference type="InterPro" id="IPR036135">
    <property type="entry name" value="MoeA_linker/N_sf"/>
</dbReference>
<dbReference type="InterPro" id="IPR013482">
    <property type="entry name" value="Molybde_CF_guanTrfase"/>
</dbReference>
<keyword evidence="10 12" id="KW-0501">Molybdenum cofactor biosynthesis</keyword>
<dbReference type="GO" id="GO:0005525">
    <property type="term" value="F:GTP binding"/>
    <property type="evidence" value="ECO:0007669"/>
    <property type="project" value="UniProtKB-UniRule"/>
</dbReference>
<feature type="binding site" evidence="12">
    <location>
        <position position="81"/>
    </location>
    <ligand>
        <name>GTP</name>
        <dbReference type="ChEBI" id="CHEBI:37565"/>
    </ligand>
</feature>
<comment type="function">
    <text evidence="12">Transfers a GMP moiety from GTP to Mo-molybdopterin (Mo-MPT) cofactor (Moco or molybdenum cofactor) to form Mo-molybdopterin guanine dinucleotide (Mo-MGD) cofactor.</text>
</comment>
<evidence type="ECO:0000256" key="10">
    <source>
        <dbReference type="ARBA" id="ARBA00023150"/>
    </source>
</evidence>
<keyword evidence="15" id="KW-1185">Reference proteome</keyword>
<evidence type="ECO:0000256" key="2">
    <source>
        <dbReference type="ARBA" id="ARBA00002901"/>
    </source>
</evidence>
<evidence type="ECO:0000256" key="7">
    <source>
        <dbReference type="ARBA" id="ARBA00022723"/>
    </source>
</evidence>
<dbReference type="SMART" id="SM00852">
    <property type="entry name" value="MoCF_biosynth"/>
    <property type="match status" value="1"/>
</dbReference>
<dbReference type="Pfam" id="PF00994">
    <property type="entry name" value="MoCF_biosynth"/>
    <property type="match status" value="1"/>
</dbReference>
<evidence type="ECO:0000256" key="4">
    <source>
        <dbReference type="ARBA" id="ARBA00010763"/>
    </source>
</evidence>
<comment type="function">
    <text evidence="2">Catalyzes the insertion of molybdate into adenylated molybdopterin with the concomitant release of AMP.</text>
</comment>
<evidence type="ECO:0000256" key="3">
    <source>
        <dbReference type="ARBA" id="ARBA00005046"/>
    </source>
</evidence>
<dbReference type="Gene3D" id="2.170.190.11">
    <property type="entry name" value="Molybdopterin biosynthesis moea protein, domain 3"/>
    <property type="match status" value="1"/>
</dbReference>
<dbReference type="RefSeq" id="WP_131019033.1">
    <property type="nucleotide sequence ID" value="NZ_SIRE01000052.1"/>
</dbReference>
<dbReference type="SUPFAM" id="SSF63867">
    <property type="entry name" value="MoeA C-terminal domain-like"/>
    <property type="match status" value="1"/>
</dbReference>
<evidence type="ECO:0000256" key="11">
    <source>
        <dbReference type="ARBA" id="ARBA00047317"/>
    </source>
</evidence>
<comment type="similarity">
    <text evidence="12">Belongs to the MobA family.</text>
</comment>
<evidence type="ECO:0000313" key="14">
    <source>
        <dbReference type="EMBL" id="TBL67911.1"/>
    </source>
</evidence>
<dbReference type="NCBIfam" id="NF045515">
    <property type="entry name" value="Glp_gephyrin"/>
    <property type="match status" value="1"/>
</dbReference>
<keyword evidence="7 12" id="KW-0479">Metal-binding</keyword>
<dbReference type="GO" id="GO:0061599">
    <property type="term" value="F:molybdopterin molybdotransferase activity"/>
    <property type="evidence" value="ECO:0007669"/>
    <property type="project" value="UniProtKB-EC"/>
</dbReference>
<comment type="similarity">
    <text evidence="4">Belongs to the MoeA family.</text>
</comment>
<name>A0A4Q9DEH1_9BACL</name>
<comment type="cofactor">
    <cofactor evidence="1 12">
        <name>Mg(2+)</name>
        <dbReference type="ChEBI" id="CHEBI:18420"/>
    </cofactor>
</comment>
<sequence length="631" mass="67449">MKLQMGAGRTYGKPLTGVILAGGENKRMGGRLKALLEWGGRTFLELQLEQMNQICEETFIVTNRPELLTKYRSDKVRFTADVQPGLGPLAGMQAALRQIGDGAAVWLVGCDMPFVSAGAAAVMAALYEEYGVDAVIPCIDGRLQPLHAIYGRQCLAAVERHLEDGERRMMKLLDSIRWIAADEASFKKSGISLDFVQNVNTTQQYKLLTGGPAETRFQRETIKVEEAQRRIFQHLRLQPPERVPLEMSFGRRLAKPVAAAQPVPHFRRSGVDGYALAAADTADTSSGQPAALDIVESILCGDVPALRLKPGQAARIMTGAMVPEGADAVVMLEMTDKMNGGGPGERVCVKKRMTPGENVTPIGHEAARGEPVLERGRLIRAGEMAVLAAFGHAEAEVYKPPRVAIFATGSELLDLNVPLAPGKIRNSNSYMLAALVCEAGGDPIVMPVLPDDAAEVGRSIEAAALRSDMIITTGGVSVGDKDVLTEYFADRPGALLFNKVAMRPGSPTTAGIVSGKLLFALSGNPGACYVGFQLFVKPFMRGMLGAANVNHPECEGLLEGPYAKGSAYPRYVRGMMEMQGERLIVKPAGLDKSSSMMSIKDADCLIFIPAGGSGAAAGQKVRVIRLDSPSG</sequence>
<dbReference type="Gene3D" id="3.90.105.10">
    <property type="entry name" value="Molybdopterin biosynthesis moea protein, domain 2"/>
    <property type="match status" value="1"/>
</dbReference>
<dbReference type="GO" id="GO:0061603">
    <property type="term" value="F:molybdenum cofactor guanylyltransferase activity"/>
    <property type="evidence" value="ECO:0007669"/>
    <property type="project" value="UniProtKB-EC"/>
</dbReference>
<dbReference type="InterPro" id="IPR005110">
    <property type="entry name" value="MoeA_linker/N"/>
</dbReference>
<dbReference type="Pfam" id="PF03453">
    <property type="entry name" value="MoeA_N"/>
    <property type="match status" value="1"/>
</dbReference>
<dbReference type="GO" id="GO:0006777">
    <property type="term" value="P:Mo-molybdopterin cofactor biosynthetic process"/>
    <property type="evidence" value="ECO:0007669"/>
    <property type="project" value="UniProtKB-KW"/>
</dbReference>
<feature type="binding site" evidence="12">
    <location>
        <begin position="20"/>
        <end position="22"/>
    </location>
    <ligand>
        <name>GTP</name>
        <dbReference type="ChEBI" id="CHEBI:37565"/>
    </ligand>
</feature>
<proteinExistence type="inferred from homology"/>
<dbReference type="GO" id="GO:0005829">
    <property type="term" value="C:cytosol"/>
    <property type="evidence" value="ECO:0007669"/>
    <property type="project" value="TreeGrafter"/>
</dbReference>
<comment type="catalytic activity">
    <reaction evidence="11">
        <text>adenylyl-molybdopterin + molybdate = Mo-molybdopterin + AMP + H(+)</text>
        <dbReference type="Rhea" id="RHEA:35047"/>
        <dbReference type="ChEBI" id="CHEBI:15378"/>
        <dbReference type="ChEBI" id="CHEBI:36264"/>
        <dbReference type="ChEBI" id="CHEBI:62727"/>
        <dbReference type="ChEBI" id="CHEBI:71302"/>
        <dbReference type="ChEBI" id="CHEBI:456215"/>
        <dbReference type="EC" id="2.10.1.1"/>
    </reaction>
</comment>
<dbReference type="InterPro" id="IPR025877">
    <property type="entry name" value="MobA-like_NTP_Trfase"/>
</dbReference>
<evidence type="ECO:0000256" key="6">
    <source>
        <dbReference type="ARBA" id="ARBA00022679"/>
    </source>
</evidence>
<dbReference type="HAMAP" id="MF_00316">
    <property type="entry name" value="MobA"/>
    <property type="match status" value="1"/>
</dbReference>
<organism evidence="14 15">
    <name type="scientific">Paenibacillus thalictri</name>
    <dbReference type="NCBI Taxonomy" id="2527873"/>
    <lineage>
        <taxon>Bacteria</taxon>
        <taxon>Bacillati</taxon>
        <taxon>Bacillota</taxon>
        <taxon>Bacilli</taxon>
        <taxon>Bacillales</taxon>
        <taxon>Paenibacillaceae</taxon>
        <taxon>Paenibacillus</taxon>
    </lineage>
</organism>
<evidence type="ECO:0000256" key="8">
    <source>
        <dbReference type="ARBA" id="ARBA00022842"/>
    </source>
</evidence>
<keyword evidence="8 12" id="KW-0460">Magnesium</keyword>
<dbReference type="NCBIfam" id="TIGR00177">
    <property type="entry name" value="molyb_syn"/>
    <property type="match status" value="1"/>
</dbReference>
<dbReference type="SUPFAM" id="SSF53448">
    <property type="entry name" value="Nucleotide-diphospho-sugar transferases"/>
    <property type="match status" value="1"/>
</dbReference>
<dbReference type="PANTHER" id="PTHR10192:SF5">
    <property type="entry name" value="GEPHYRIN"/>
    <property type="match status" value="1"/>
</dbReference>